<keyword evidence="1" id="KW-1133">Transmembrane helix</keyword>
<evidence type="ECO:0008006" key="4">
    <source>
        <dbReference type="Google" id="ProtNLM"/>
    </source>
</evidence>
<dbReference type="EMBL" id="MFFM01000034">
    <property type="protein sequence ID" value="OGF12196.1"/>
    <property type="molecule type" value="Genomic_DNA"/>
</dbReference>
<dbReference type="AlphaFoldDB" id="A0A1F5RCK6"/>
<proteinExistence type="predicted"/>
<dbReference type="InterPro" id="IPR022134">
    <property type="entry name" value="DUF3667"/>
</dbReference>
<feature type="transmembrane region" description="Helical" evidence="1">
    <location>
        <begin position="34"/>
        <end position="54"/>
    </location>
</feature>
<feature type="transmembrane region" description="Helical" evidence="1">
    <location>
        <begin position="361"/>
        <end position="379"/>
    </location>
</feature>
<evidence type="ECO:0000256" key="1">
    <source>
        <dbReference type="SAM" id="Phobius"/>
    </source>
</evidence>
<comment type="caution">
    <text evidence="2">The sequence shown here is derived from an EMBL/GenBank/DDBJ whole genome shotgun (WGS) entry which is preliminary data.</text>
</comment>
<feature type="transmembrane region" description="Helical" evidence="1">
    <location>
        <begin position="450"/>
        <end position="477"/>
    </location>
</feature>
<sequence>MFLSAGLYLFFGYRSVAGFIRALAQESRTDLRSVIFRVLSVAALVLHFFSYLLYKAFPAFKFIPAEFLWDRWFSLAAAAIIGLPAAVIWIRGMIDAGPESIALKDRRASARGIYQRIRHPQALGKMALPLVVALMLNSPFLALFSLLWIPAFYLLCRIEEKGLELQLGEEYLNYQGATGFFVPRRAAIRQALPENCLNCGALLHGKYCHDCGQKNTDINVPFRELLHEFLWDELRIDSRFVHTLVPLIIRPGFLTADYVAGKRMRYVPPLRTYVIISFVLFLLLAMTSRRSHLEGLQDEPEARSEIKAVETAPQPLAGPDTAAALEDTLSFDHRFTQMVEKGYRRGTDNPELFVETLIERFAQGMFLLMPLFALLLKMLYIRSGRYYMQHLIFSIHFHAFVFLTILVITATRFLHIPVLSQWLSLLIMTIPLYLYLSLKRFYRQGFWPTFIKLNLLSISYGAIFTVFIAMILLSWLVL</sequence>
<organism evidence="2 3">
    <name type="scientific">Candidatus Edwardsbacteria bacterium GWF2_54_11</name>
    <dbReference type="NCBI Taxonomy" id="1817851"/>
    <lineage>
        <taxon>Bacteria</taxon>
        <taxon>Candidatus Edwardsiibacteriota</taxon>
    </lineage>
</organism>
<accession>A0A1F5RCK6</accession>
<feature type="transmembrane region" description="Helical" evidence="1">
    <location>
        <begin position="391"/>
        <end position="413"/>
    </location>
</feature>
<evidence type="ECO:0000313" key="3">
    <source>
        <dbReference type="Proteomes" id="UP000177230"/>
    </source>
</evidence>
<evidence type="ECO:0000313" key="2">
    <source>
        <dbReference type="EMBL" id="OGF12196.1"/>
    </source>
</evidence>
<dbReference type="Gene3D" id="1.20.120.1630">
    <property type="match status" value="1"/>
</dbReference>
<dbReference type="Proteomes" id="UP000177230">
    <property type="component" value="Unassembled WGS sequence"/>
</dbReference>
<feature type="transmembrane region" description="Helical" evidence="1">
    <location>
        <begin position="75"/>
        <end position="94"/>
    </location>
</feature>
<gene>
    <name evidence="2" type="ORF">A2024_04210</name>
</gene>
<feature type="transmembrane region" description="Helical" evidence="1">
    <location>
        <begin position="270"/>
        <end position="288"/>
    </location>
</feature>
<protein>
    <recommendedName>
        <fullName evidence="4">DUF3667 domain-containing protein</fullName>
    </recommendedName>
</protein>
<keyword evidence="1" id="KW-0812">Transmembrane</keyword>
<keyword evidence="1" id="KW-0472">Membrane</keyword>
<feature type="transmembrane region" description="Helical" evidence="1">
    <location>
        <begin position="419"/>
        <end position="438"/>
    </location>
</feature>
<feature type="transmembrane region" description="Helical" evidence="1">
    <location>
        <begin position="130"/>
        <end position="156"/>
    </location>
</feature>
<reference evidence="2 3" key="1">
    <citation type="journal article" date="2016" name="Nat. Commun.">
        <title>Thousands of microbial genomes shed light on interconnected biogeochemical processes in an aquifer system.</title>
        <authorList>
            <person name="Anantharaman K."/>
            <person name="Brown C.T."/>
            <person name="Hug L.A."/>
            <person name="Sharon I."/>
            <person name="Castelle C.J."/>
            <person name="Probst A.J."/>
            <person name="Thomas B.C."/>
            <person name="Singh A."/>
            <person name="Wilkins M.J."/>
            <person name="Karaoz U."/>
            <person name="Brodie E.L."/>
            <person name="Williams K.H."/>
            <person name="Hubbard S.S."/>
            <person name="Banfield J.F."/>
        </authorList>
    </citation>
    <scope>NUCLEOTIDE SEQUENCE [LARGE SCALE GENOMIC DNA]</scope>
</reference>
<dbReference type="Pfam" id="PF12412">
    <property type="entry name" value="DUF3667"/>
    <property type="match status" value="1"/>
</dbReference>
<name>A0A1F5RCK6_9BACT</name>